<feature type="chain" id="PRO_5008150340" evidence="1">
    <location>
        <begin position="17"/>
        <end position="192"/>
    </location>
</feature>
<dbReference type="WBParaSite" id="OFLC_0000745501-mRNA-1">
    <property type="protein sequence ID" value="OFLC_0000745501-mRNA-1"/>
    <property type="gene ID" value="OFLC_0000745501"/>
</dbReference>
<dbReference type="STRING" id="387005.A0A183HIZ4"/>
<accession>A0A183HIZ4</accession>
<evidence type="ECO:0000313" key="2">
    <source>
        <dbReference type="WBParaSite" id="OFLC_0000745501-mRNA-1"/>
    </source>
</evidence>
<proteinExistence type="predicted"/>
<feature type="signal peptide" evidence="1">
    <location>
        <begin position="1"/>
        <end position="16"/>
    </location>
</feature>
<keyword evidence="1" id="KW-0732">Signal</keyword>
<dbReference type="AlphaFoldDB" id="A0A183HIZ4"/>
<name>A0A183HIZ4_9BILA</name>
<protein>
    <submittedName>
        <fullName evidence="2">F-box/FBD/LRR-repeat protein</fullName>
    </submittedName>
</protein>
<reference evidence="2" key="1">
    <citation type="submission" date="2016-06" db="UniProtKB">
        <authorList>
            <consortium name="WormBaseParasite"/>
        </authorList>
    </citation>
    <scope>IDENTIFICATION</scope>
</reference>
<organism evidence="2">
    <name type="scientific">Onchocerca flexuosa</name>
    <dbReference type="NCBI Taxonomy" id="387005"/>
    <lineage>
        <taxon>Eukaryota</taxon>
        <taxon>Metazoa</taxon>
        <taxon>Ecdysozoa</taxon>
        <taxon>Nematoda</taxon>
        <taxon>Chromadorea</taxon>
        <taxon>Rhabditida</taxon>
        <taxon>Spirurina</taxon>
        <taxon>Spiruromorpha</taxon>
        <taxon>Filarioidea</taxon>
        <taxon>Onchocercidae</taxon>
        <taxon>Onchocerca</taxon>
    </lineage>
</organism>
<sequence length="192" mass="21418">LFLLSLLLSLSTFSSTVVLLLVSAIPIATPTTSTQSPSSVFPNNLKNPHAVTFSTLLTQLEHTEDQNCESLLALPNLHRLIEHELKRNNPQLLFLAQLIAQNPHSHLLQLPANASLILDSSLAYNLSAPMFALQLHCSKVGNDPMQQWIPLLIYPTSTLEFYLTVRLRPFDLNACTLLQCTNTKVIQVDNYF</sequence>
<evidence type="ECO:0000256" key="1">
    <source>
        <dbReference type="SAM" id="SignalP"/>
    </source>
</evidence>